<feature type="transmembrane region" description="Helical" evidence="1">
    <location>
        <begin position="6"/>
        <end position="26"/>
    </location>
</feature>
<keyword evidence="1" id="KW-0472">Membrane</keyword>
<evidence type="ECO:0000256" key="1">
    <source>
        <dbReference type="SAM" id="Phobius"/>
    </source>
</evidence>
<protein>
    <submittedName>
        <fullName evidence="2">Periplasmic heavy metal sensor</fullName>
    </submittedName>
</protein>
<keyword evidence="1" id="KW-0812">Transmembrane</keyword>
<proteinExistence type="predicted"/>
<keyword evidence="1" id="KW-1133">Transmembrane helix</keyword>
<comment type="caution">
    <text evidence="2">The sequence shown here is derived from an EMBL/GenBank/DDBJ whole genome shotgun (WGS) entry which is preliminary data.</text>
</comment>
<keyword evidence="3" id="KW-1185">Reference proteome</keyword>
<dbReference type="EMBL" id="VRUR01000001">
    <property type="protein sequence ID" value="TXN36870.1"/>
    <property type="molecule type" value="Genomic_DNA"/>
</dbReference>
<gene>
    <name evidence="2" type="ORF">FVB32_00870</name>
</gene>
<accession>A0A5C8V6H9</accession>
<dbReference type="AlphaFoldDB" id="A0A5C8V6H9"/>
<sequence>MKKNLLLGLLLLFLVVMNGILLFMLFQQGPDRRPPGPPGDFIVKELGFDVNQMEQFRELSDGHMRAMRSIDEQTRRLKDNLFDGIGNQQFTEEQADSITSIIAQLSKEKELNVFNHFKAVGKICTPQQKAKLDMIISQALHRHGKGRRP</sequence>
<dbReference type="Gene3D" id="1.20.120.1490">
    <property type="match status" value="1"/>
</dbReference>
<name>A0A5C8V6H9_9FLAO</name>
<evidence type="ECO:0000313" key="3">
    <source>
        <dbReference type="Proteomes" id="UP000321456"/>
    </source>
</evidence>
<evidence type="ECO:0000313" key="2">
    <source>
        <dbReference type="EMBL" id="TXN36870.1"/>
    </source>
</evidence>
<dbReference type="RefSeq" id="WP_147740703.1">
    <property type="nucleotide sequence ID" value="NZ_VRUR01000001.1"/>
</dbReference>
<organism evidence="2 3">
    <name type="scientific">Flagellimonas hymeniacidonis</name>
    <dbReference type="NCBI Taxonomy" id="2603628"/>
    <lineage>
        <taxon>Bacteria</taxon>
        <taxon>Pseudomonadati</taxon>
        <taxon>Bacteroidota</taxon>
        <taxon>Flavobacteriia</taxon>
        <taxon>Flavobacteriales</taxon>
        <taxon>Flavobacteriaceae</taxon>
        <taxon>Flagellimonas</taxon>
    </lineage>
</organism>
<reference evidence="2 3" key="1">
    <citation type="submission" date="2019-08" db="EMBL/GenBank/DDBJ databases">
        <title>Professor.</title>
        <authorList>
            <person name="Park J.S."/>
        </authorList>
    </citation>
    <scope>NUCLEOTIDE SEQUENCE [LARGE SCALE GENOMIC DNA]</scope>
    <source>
        <strain evidence="2 3">176CP5-101</strain>
    </source>
</reference>
<dbReference type="Proteomes" id="UP000321456">
    <property type="component" value="Unassembled WGS sequence"/>
</dbReference>